<gene>
    <name evidence="1" type="ORF">FKW77_007262</name>
</gene>
<dbReference type="Proteomes" id="UP000316270">
    <property type="component" value="Chromosome 16"/>
</dbReference>
<dbReference type="EMBL" id="CP042200">
    <property type="protein sequence ID" value="QDS77073.1"/>
    <property type="molecule type" value="Genomic_DNA"/>
</dbReference>
<evidence type="ECO:0000313" key="1">
    <source>
        <dbReference type="EMBL" id="QDS77073.1"/>
    </source>
</evidence>
<reference evidence="1 2" key="1">
    <citation type="submission" date="2019-07" db="EMBL/GenBank/DDBJ databases">
        <title>Finished genome of Venturia effusa.</title>
        <authorList>
            <person name="Young C.A."/>
            <person name="Cox M.P."/>
            <person name="Ganley A.R.D."/>
            <person name="David W.J."/>
        </authorList>
    </citation>
    <scope>NUCLEOTIDE SEQUENCE [LARGE SCALE GENOMIC DNA]</scope>
    <source>
        <strain evidence="2">albino</strain>
    </source>
</reference>
<sequence length="198" mass="22902">MDLSGELRNKIYRCCLVLEDRIDIDMGQLIDDVTMASREVEFDDGCNPWSDLGESEASSQLLRVSKEVFAETYTILYRENSFYVHNYATLDTLLKGFAPYAACVRDFIFRYGSSDYNKKIEASFVSGFQSLKHLRLLGTRLNPFRSLLFRAYMHRYHNCPPAFPRIEHLQLPQTLPDLSECFIKSVLDSKIIHVIPQV</sequence>
<dbReference type="AlphaFoldDB" id="A0A517LN55"/>
<evidence type="ECO:0000313" key="2">
    <source>
        <dbReference type="Proteomes" id="UP000316270"/>
    </source>
</evidence>
<proteinExistence type="predicted"/>
<name>A0A517LN55_9PEZI</name>
<keyword evidence="2" id="KW-1185">Reference proteome</keyword>
<organism evidence="1 2">
    <name type="scientific">Venturia effusa</name>
    <dbReference type="NCBI Taxonomy" id="50376"/>
    <lineage>
        <taxon>Eukaryota</taxon>
        <taxon>Fungi</taxon>
        <taxon>Dikarya</taxon>
        <taxon>Ascomycota</taxon>
        <taxon>Pezizomycotina</taxon>
        <taxon>Dothideomycetes</taxon>
        <taxon>Pleosporomycetidae</taxon>
        <taxon>Venturiales</taxon>
        <taxon>Venturiaceae</taxon>
        <taxon>Venturia</taxon>
    </lineage>
</organism>
<protein>
    <submittedName>
        <fullName evidence="1">Uncharacterized protein</fullName>
    </submittedName>
</protein>
<accession>A0A517LN55</accession>
<dbReference type="OrthoDB" id="62952at2759"/>